<comment type="caution">
    <text evidence="1">The sequence shown here is derived from an EMBL/GenBank/DDBJ whole genome shotgun (WGS) entry which is preliminary data.</text>
</comment>
<evidence type="ECO:0000313" key="2">
    <source>
        <dbReference type="Proteomes" id="UP000706124"/>
    </source>
</evidence>
<gene>
    <name evidence="1" type="ORF">E4U60_007412</name>
</gene>
<proteinExistence type="predicted"/>
<sequence length="70" mass="7395">MAYGYNLSISLQDPAAKAGPAGGIDSNAGTLSVFAKTLSDLLRFASSSFIVRVYPDYEVHQTAARCLVPT</sequence>
<keyword evidence="2" id="KW-1185">Reference proteome</keyword>
<dbReference type="EMBL" id="SRPO01000083">
    <property type="protein sequence ID" value="KAG5942270.1"/>
    <property type="molecule type" value="Genomic_DNA"/>
</dbReference>
<name>A0A9P7MFZ2_9HYPO</name>
<dbReference type="Proteomes" id="UP000706124">
    <property type="component" value="Unassembled WGS sequence"/>
</dbReference>
<organism evidence="1 2">
    <name type="scientific">Claviceps pazoutovae</name>
    <dbReference type="NCBI Taxonomy" id="1649127"/>
    <lineage>
        <taxon>Eukaryota</taxon>
        <taxon>Fungi</taxon>
        <taxon>Dikarya</taxon>
        <taxon>Ascomycota</taxon>
        <taxon>Pezizomycotina</taxon>
        <taxon>Sordariomycetes</taxon>
        <taxon>Hypocreomycetidae</taxon>
        <taxon>Hypocreales</taxon>
        <taxon>Clavicipitaceae</taxon>
        <taxon>Claviceps</taxon>
    </lineage>
</organism>
<reference evidence="1 2" key="1">
    <citation type="journal article" date="2020" name="bioRxiv">
        <title>Whole genome comparisons of ergot fungi reveals the divergence and evolution of species within the genus Claviceps are the result of varying mechanisms driving genome evolution and host range expansion.</title>
        <authorList>
            <person name="Wyka S.A."/>
            <person name="Mondo S.J."/>
            <person name="Liu M."/>
            <person name="Dettman J."/>
            <person name="Nalam V."/>
            <person name="Broders K.D."/>
        </authorList>
    </citation>
    <scope>NUCLEOTIDE SEQUENCE [LARGE SCALE GENOMIC DNA]</scope>
    <source>
        <strain evidence="1 2">CCC 1485</strain>
    </source>
</reference>
<accession>A0A9P7MFZ2</accession>
<protein>
    <submittedName>
        <fullName evidence="1">Uncharacterized protein</fullName>
    </submittedName>
</protein>
<evidence type="ECO:0000313" key="1">
    <source>
        <dbReference type="EMBL" id="KAG5942270.1"/>
    </source>
</evidence>
<dbReference type="AlphaFoldDB" id="A0A9P7MFZ2"/>